<dbReference type="SUPFAM" id="SSF53335">
    <property type="entry name" value="S-adenosyl-L-methionine-dependent methyltransferases"/>
    <property type="match status" value="1"/>
</dbReference>
<dbReference type="Pfam" id="PF13649">
    <property type="entry name" value="Methyltransf_25"/>
    <property type="match status" value="1"/>
</dbReference>
<dbReference type="EMBL" id="FWFK01000010">
    <property type="protein sequence ID" value="SLN74111.1"/>
    <property type="molecule type" value="Genomic_DNA"/>
</dbReference>
<dbReference type="Gene3D" id="3.40.50.150">
    <property type="entry name" value="Vaccinia Virus protein VP39"/>
    <property type="match status" value="1"/>
</dbReference>
<sequence>MSFSADWLSLREPADRAARDDVLLHRAAAAAGPAPVILDLGCGSGSTVRTMAPYLPEGTRWRLVDNDPELLDLAKAAAGPRAETFCTDIADLDALPLDGVTLVTASALFDLVPETWVRDLASRLGVPLYAALSYDGAMRWTLEDPRDAAVTDAFNRHQRGDKGLGPALGPDAVTRSVAVLRDAGFEVSQADSRWRLGPDAAPLQRMLVEGIARAAGEAGMPEADDWGALRIERSTETTCLIGHGDILAVPRGTPKEERHALR</sequence>
<evidence type="ECO:0000259" key="1">
    <source>
        <dbReference type="Pfam" id="PF13649"/>
    </source>
</evidence>
<keyword evidence="3" id="KW-1185">Reference proteome</keyword>
<name>A0A1X7ACD0_9RHOB</name>
<dbReference type="CDD" id="cd02440">
    <property type="entry name" value="AdoMet_MTases"/>
    <property type="match status" value="1"/>
</dbReference>
<dbReference type="OrthoDB" id="7273451at2"/>
<dbReference type="InterPro" id="IPR041698">
    <property type="entry name" value="Methyltransf_25"/>
</dbReference>
<dbReference type="AlphaFoldDB" id="A0A1X7ACD0"/>
<evidence type="ECO:0000313" key="3">
    <source>
        <dbReference type="Proteomes" id="UP000193570"/>
    </source>
</evidence>
<protein>
    <recommendedName>
        <fullName evidence="1">Methyltransferase domain-containing protein</fullName>
    </recommendedName>
</protein>
<evidence type="ECO:0000313" key="2">
    <source>
        <dbReference type="EMBL" id="SLN74111.1"/>
    </source>
</evidence>
<gene>
    <name evidence="2" type="ORF">ROJ8625_04011</name>
</gene>
<dbReference type="InterPro" id="IPR029063">
    <property type="entry name" value="SAM-dependent_MTases_sf"/>
</dbReference>
<dbReference type="RefSeq" id="WP_085793666.1">
    <property type="nucleotide sequence ID" value="NZ_FWFK01000010.1"/>
</dbReference>
<accession>A0A1X7ACD0</accession>
<organism evidence="2 3">
    <name type="scientific">Roseivivax jejudonensis</name>
    <dbReference type="NCBI Taxonomy" id="1529041"/>
    <lineage>
        <taxon>Bacteria</taxon>
        <taxon>Pseudomonadati</taxon>
        <taxon>Pseudomonadota</taxon>
        <taxon>Alphaproteobacteria</taxon>
        <taxon>Rhodobacterales</taxon>
        <taxon>Roseobacteraceae</taxon>
        <taxon>Roseivivax</taxon>
    </lineage>
</organism>
<dbReference type="Proteomes" id="UP000193570">
    <property type="component" value="Unassembled WGS sequence"/>
</dbReference>
<feature type="domain" description="Methyltransferase" evidence="1">
    <location>
        <begin position="37"/>
        <end position="117"/>
    </location>
</feature>
<reference evidence="2 3" key="1">
    <citation type="submission" date="2017-03" db="EMBL/GenBank/DDBJ databases">
        <authorList>
            <person name="Afonso C.L."/>
            <person name="Miller P.J."/>
            <person name="Scott M.A."/>
            <person name="Spackman E."/>
            <person name="Goraichik I."/>
            <person name="Dimitrov K.M."/>
            <person name="Suarez D.L."/>
            <person name="Swayne D.E."/>
        </authorList>
    </citation>
    <scope>NUCLEOTIDE SEQUENCE [LARGE SCALE GENOMIC DNA]</scope>
    <source>
        <strain evidence="2 3">CECT 8625</strain>
    </source>
</reference>
<proteinExistence type="predicted"/>